<feature type="region of interest" description="Disordered" evidence="1">
    <location>
        <begin position="57"/>
        <end position="77"/>
    </location>
</feature>
<evidence type="ECO:0000256" key="1">
    <source>
        <dbReference type="SAM" id="MobiDB-lite"/>
    </source>
</evidence>
<evidence type="ECO:0000259" key="2">
    <source>
        <dbReference type="PROSITE" id="PS51199"/>
    </source>
</evidence>
<dbReference type="InterPro" id="IPR007694">
    <property type="entry name" value="DNA_helicase_DnaB-like_C"/>
</dbReference>
<dbReference type="PANTHER" id="PTHR12873">
    <property type="entry name" value="T7-LIKE MITOCHONDRIAL DNA HELICASE"/>
    <property type="match status" value="1"/>
</dbReference>
<proteinExistence type="predicted"/>
<dbReference type="OrthoDB" id="275278at2759"/>
<dbReference type="Pfam" id="PF03796">
    <property type="entry name" value="DnaB_C"/>
    <property type="match status" value="1"/>
</dbReference>
<dbReference type="Gene3D" id="3.40.50.300">
    <property type="entry name" value="P-loop containing nucleotide triphosphate hydrolases"/>
    <property type="match status" value="1"/>
</dbReference>
<dbReference type="InterPro" id="IPR027417">
    <property type="entry name" value="P-loop_NTPase"/>
</dbReference>
<dbReference type="GO" id="GO:0006264">
    <property type="term" value="P:mitochondrial DNA replication"/>
    <property type="evidence" value="ECO:0007669"/>
    <property type="project" value="TreeGrafter"/>
</dbReference>
<organism evidence="3 4">
    <name type="scientific">Oesophagostomum dentatum</name>
    <name type="common">Nodular worm</name>
    <dbReference type="NCBI Taxonomy" id="61180"/>
    <lineage>
        <taxon>Eukaryota</taxon>
        <taxon>Metazoa</taxon>
        <taxon>Ecdysozoa</taxon>
        <taxon>Nematoda</taxon>
        <taxon>Chromadorea</taxon>
        <taxon>Rhabditida</taxon>
        <taxon>Rhabditina</taxon>
        <taxon>Rhabditomorpha</taxon>
        <taxon>Strongyloidea</taxon>
        <taxon>Strongylidae</taxon>
        <taxon>Oesophagostomum</taxon>
    </lineage>
</organism>
<dbReference type="SUPFAM" id="SSF52540">
    <property type="entry name" value="P-loop containing nucleoside triphosphate hydrolases"/>
    <property type="match status" value="1"/>
</dbReference>
<name>A0A0B1SC91_OESDE</name>
<feature type="domain" description="SF4 helicase" evidence="2">
    <location>
        <begin position="324"/>
        <end position="468"/>
    </location>
</feature>
<dbReference type="GO" id="GO:0003697">
    <property type="term" value="F:single-stranded DNA binding"/>
    <property type="evidence" value="ECO:0007669"/>
    <property type="project" value="InterPro"/>
</dbReference>
<accession>A0A0B1SC91</accession>
<sequence length="468" mass="53883">MISKASRTPQKERLQQEERPEKEDLLHFLEDPAKVDPDLYDRVSYLNLVKQIKEIQQRAGDASAGPFPLPDTRREVPPAQVDPEIQRLWKESLDINDMSIMEQNDMIKLRTMLGIERISPETLSRYNVRGLVDKSDRAAILYPKYRGAATSTRTPDGLKIIHKIDDAMEKESYPLQNETAEPHFCGIFGYHLMTNSERTVVLTTNERDALAVHEATKGAFALALPHGEKVDLSVLPYLEDFEVIYLWFPAFQQDYAKEWGYKLDPARCRLINSTERPIELVRSGKSKDVRRILATEAARLRGKGFVSLTDIREDVKADLIYSSTRQRGLAQWKRFAPLNKYLQGLRPRELTVLTGGTGFGKTTFLCEYSLDLFTQGVRTLFCSFEMPEEKVLKWMLVQFAGVPLYRSEYSGAVDMWLDKFERTKGPLTIMKSNEFREKSINQIAGVSCMHKKFRHSILQNVKDFMRKN</sequence>
<dbReference type="AlphaFoldDB" id="A0A0B1SC91"/>
<dbReference type="GO" id="GO:0043139">
    <property type="term" value="F:5'-3' DNA helicase activity"/>
    <property type="evidence" value="ECO:0007669"/>
    <property type="project" value="InterPro"/>
</dbReference>
<dbReference type="GO" id="GO:0005739">
    <property type="term" value="C:mitochondrion"/>
    <property type="evidence" value="ECO:0007669"/>
    <property type="project" value="TreeGrafter"/>
</dbReference>
<protein>
    <recommendedName>
        <fullName evidence="2">SF4 helicase domain-containing protein</fullName>
    </recommendedName>
</protein>
<keyword evidence="4" id="KW-1185">Reference proteome</keyword>
<evidence type="ECO:0000313" key="4">
    <source>
        <dbReference type="Proteomes" id="UP000053660"/>
    </source>
</evidence>
<evidence type="ECO:0000313" key="3">
    <source>
        <dbReference type="EMBL" id="KHJ82933.1"/>
    </source>
</evidence>
<reference evidence="3 4" key="1">
    <citation type="submission" date="2014-03" db="EMBL/GenBank/DDBJ databases">
        <title>Draft genome of the hookworm Oesophagostomum dentatum.</title>
        <authorList>
            <person name="Mitreva M."/>
        </authorList>
    </citation>
    <scope>NUCLEOTIDE SEQUENCE [LARGE SCALE GENOMIC DNA]</scope>
    <source>
        <strain evidence="3 4">OD-Hann</strain>
    </source>
</reference>
<feature type="compositionally biased region" description="Basic and acidic residues" evidence="1">
    <location>
        <begin position="9"/>
        <end position="25"/>
    </location>
</feature>
<feature type="region of interest" description="Disordered" evidence="1">
    <location>
        <begin position="1"/>
        <end position="25"/>
    </location>
</feature>
<dbReference type="PROSITE" id="PS51199">
    <property type="entry name" value="SF4_HELICASE"/>
    <property type="match status" value="1"/>
</dbReference>
<gene>
    <name evidence="3" type="ORF">OESDEN_17372</name>
</gene>
<dbReference type="Proteomes" id="UP000053660">
    <property type="component" value="Unassembled WGS sequence"/>
</dbReference>
<dbReference type="SUPFAM" id="SSF56731">
    <property type="entry name" value="DNA primase core"/>
    <property type="match status" value="1"/>
</dbReference>
<dbReference type="GO" id="GO:0005524">
    <property type="term" value="F:ATP binding"/>
    <property type="evidence" value="ECO:0007669"/>
    <property type="project" value="InterPro"/>
</dbReference>
<dbReference type="EMBL" id="KN576260">
    <property type="protein sequence ID" value="KHJ82933.1"/>
    <property type="molecule type" value="Genomic_DNA"/>
</dbReference>
<dbReference type="InterPro" id="IPR027032">
    <property type="entry name" value="Twinkle-like"/>
</dbReference>
<dbReference type="PANTHER" id="PTHR12873:SF0">
    <property type="entry name" value="TWINKLE MTDNA HELICASE"/>
    <property type="match status" value="1"/>
</dbReference>